<keyword evidence="1" id="KW-0175">Coiled coil</keyword>
<evidence type="ECO:0000313" key="3">
    <source>
        <dbReference type="EMBL" id="MDM9632505.1"/>
    </source>
</evidence>
<keyword evidence="2" id="KW-0472">Membrane</keyword>
<feature type="transmembrane region" description="Helical" evidence="2">
    <location>
        <begin position="21"/>
        <end position="42"/>
    </location>
</feature>
<keyword evidence="2" id="KW-1133">Transmembrane helix</keyword>
<organism evidence="3 4">
    <name type="scientific">Robiginitalea aurantiaca</name>
    <dbReference type="NCBI Taxonomy" id="3056915"/>
    <lineage>
        <taxon>Bacteria</taxon>
        <taxon>Pseudomonadati</taxon>
        <taxon>Bacteroidota</taxon>
        <taxon>Flavobacteriia</taxon>
        <taxon>Flavobacteriales</taxon>
        <taxon>Flavobacteriaceae</taxon>
        <taxon>Robiginitalea</taxon>
    </lineage>
</organism>
<keyword evidence="4" id="KW-1185">Reference proteome</keyword>
<evidence type="ECO:0000256" key="2">
    <source>
        <dbReference type="SAM" id="Phobius"/>
    </source>
</evidence>
<dbReference type="RefSeq" id="WP_289725867.1">
    <property type="nucleotide sequence ID" value="NZ_JAUDUY010000010.1"/>
</dbReference>
<name>A0ABT7WHV1_9FLAO</name>
<gene>
    <name evidence="3" type="ORF">QU605_13590</name>
</gene>
<dbReference type="Pfam" id="PF19578">
    <property type="entry name" value="DUF6090"/>
    <property type="match status" value="1"/>
</dbReference>
<keyword evidence="2" id="KW-0812">Transmembrane</keyword>
<feature type="coiled-coil region" evidence="1">
    <location>
        <begin position="56"/>
        <end position="83"/>
    </location>
</feature>
<proteinExistence type="predicted"/>
<reference evidence="3" key="1">
    <citation type="submission" date="2023-06" db="EMBL/GenBank/DDBJ databases">
        <title>Robiginitalea aurantiacus sp. nov. and Algoriphagus sediminis sp. nov., isolated from coastal sediment.</title>
        <authorList>
            <person name="Zhou Z.Y."/>
            <person name="An J."/>
            <person name="Jia Y.W."/>
            <person name="Du Z.J."/>
        </authorList>
    </citation>
    <scope>NUCLEOTIDE SEQUENCE</scope>
    <source>
        <strain evidence="3">M39</strain>
    </source>
</reference>
<dbReference type="Proteomes" id="UP001174839">
    <property type="component" value="Unassembled WGS sequence"/>
</dbReference>
<comment type="caution">
    <text evidence="3">The sequence shown here is derived from an EMBL/GenBank/DDBJ whole genome shotgun (WGS) entry which is preliminary data.</text>
</comment>
<dbReference type="InterPro" id="IPR045749">
    <property type="entry name" value="DUF6090"/>
</dbReference>
<evidence type="ECO:0000256" key="1">
    <source>
        <dbReference type="SAM" id="Coils"/>
    </source>
</evidence>
<protein>
    <submittedName>
        <fullName evidence="3">DUF6090 family protein</fullName>
    </submittedName>
</protein>
<accession>A0ABT7WHV1</accession>
<evidence type="ECO:0000313" key="4">
    <source>
        <dbReference type="Proteomes" id="UP001174839"/>
    </source>
</evidence>
<dbReference type="EMBL" id="JAUDUY010000010">
    <property type="protein sequence ID" value="MDM9632505.1"/>
    <property type="molecule type" value="Genomic_DNA"/>
</dbReference>
<sequence>MLIFFRKVRQKLIPGNSTAKYLGYALGEIVLVVIGILIALGINNWSEQRKSRVFEKEILVQIRENLRKDKDNLKNIIANANRAVQCSEKILALERGSPPPDSLKYWLGSIAQFDRFQPLTNAYEVLKSRGLDLLSDKELRFLMGTYYDDQAHIISNANEDLKQTFVEDWVPLMRQGVVEFKFKEYLILPDEQAFLASDKLRNILILNQSNYDGSIQYMGEGLQLINKVLEIVERELAKDEL</sequence>